<dbReference type="GO" id="GO:0004020">
    <property type="term" value="F:adenylylsulfate kinase activity"/>
    <property type="evidence" value="ECO:0007669"/>
    <property type="project" value="UniProtKB-EC"/>
</dbReference>
<dbReference type="InterPro" id="IPR027417">
    <property type="entry name" value="P-loop_NTPase"/>
</dbReference>
<protein>
    <submittedName>
        <fullName evidence="3">Adenylyl-sulfate kinase</fullName>
        <ecNumber evidence="3">2.7.1.25</ecNumber>
    </submittedName>
</protein>
<reference evidence="3 4" key="1">
    <citation type="submission" date="2018-11" db="EMBL/GenBank/DDBJ databases">
        <title>Paraburkholderia sp. DHOA04, isolated from soil.</title>
        <authorList>
            <person name="Gao Z.-H."/>
            <person name="Qiu L.-H."/>
            <person name="Fu J.-C."/>
        </authorList>
    </citation>
    <scope>NUCLEOTIDE SEQUENCE [LARGE SCALE GENOMIC DNA]</scope>
    <source>
        <strain evidence="3 4">DHOA04</strain>
    </source>
</reference>
<dbReference type="Gene3D" id="3.40.50.300">
    <property type="entry name" value="P-loop containing nucleotide triphosphate hydrolases"/>
    <property type="match status" value="1"/>
</dbReference>
<dbReference type="InterPro" id="IPR050512">
    <property type="entry name" value="Sulf_AdTrans/APS_kinase"/>
</dbReference>
<evidence type="ECO:0000313" key="4">
    <source>
        <dbReference type="Proteomes" id="UP000272778"/>
    </source>
</evidence>
<dbReference type="GO" id="GO:0010134">
    <property type="term" value="P:sulfate assimilation via adenylyl sulfate reduction"/>
    <property type="evidence" value="ECO:0007669"/>
    <property type="project" value="TreeGrafter"/>
</dbReference>
<keyword evidence="4" id="KW-1185">Reference proteome</keyword>
<dbReference type="GO" id="GO:0004781">
    <property type="term" value="F:sulfate adenylyltransferase (ATP) activity"/>
    <property type="evidence" value="ECO:0007669"/>
    <property type="project" value="TreeGrafter"/>
</dbReference>
<evidence type="ECO:0000259" key="2">
    <source>
        <dbReference type="Pfam" id="PF01583"/>
    </source>
</evidence>
<evidence type="ECO:0000313" key="3">
    <source>
        <dbReference type="EMBL" id="RQH06072.1"/>
    </source>
</evidence>
<keyword evidence="1 3" id="KW-0808">Transferase</keyword>
<dbReference type="PANTHER" id="PTHR42700">
    <property type="entry name" value="SULFATE ADENYLYLTRANSFERASE"/>
    <property type="match status" value="1"/>
</dbReference>
<name>A0A3N6NAM3_9BURK</name>
<organism evidence="3 4">
    <name type="scientific">Paraburkholderia dinghuensis</name>
    <dbReference type="NCBI Taxonomy" id="2305225"/>
    <lineage>
        <taxon>Bacteria</taxon>
        <taxon>Pseudomonadati</taxon>
        <taxon>Pseudomonadota</taxon>
        <taxon>Betaproteobacteria</taxon>
        <taxon>Burkholderiales</taxon>
        <taxon>Burkholderiaceae</taxon>
        <taxon>Paraburkholderia</taxon>
    </lineage>
</organism>
<dbReference type="AlphaFoldDB" id="A0A3N6NAM3"/>
<dbReference type="PANTHER" id="PTHR42700:SF1">
    <property type="entry name" value="SULFATE ADENYLYLTRANSFERASE"/>
    <property type="match status" value="1"/>
</dbReference>
<dbReference type="Proteomes" id="UP000272778">
    <property type="component" value="Unassembled WGS sequence"/>
</dbReference>
<dbReference type="GO" id="GO:0019379">
    <property type="term" value="P:sulfate assimilation, phosphoadenylyl sulfate reduction by phosphoadenylyl-sulfate reductase (thioredoxin)"/>
    <property type="evidence" value="ECO:0007669"/>
    <property type="project" value="TreeGrafter"/>
</dbReference>
<accession>A0A3N6NAM3</accession>
<evidence type="ECO:0000256" key="1">
    <source>
        <dbReference type="ARBA" id="ARBA00022679"/>
    </source>
</evidence>
<feature type="domain" description="APS kinase" evidence="2">
    <location>
        <begin position="17"/>
        <end position="54"/>
    </location>
</feature>
<dbReference type="GO" id="GO:0005737">
    <property type="term" value="C:cytoplasm"/>
    <property type="evidence" value="ECO:0007669"/>
    <property type="project" value="TreeGrafter"/>
</dbReference>
<proteinExistence type="predicted"/>
<dbReference type="InterPro" id="IPR059117">
    <property type="entry name" value="APS_kinase_dom"/>
</dbReference>
<dbReference type="Pfam" id="PF01583">
    <property type="entry name" value="APS_kinase"/>
    <property type="match status" value="1"/>
</dbReference>
<keyword evidence="3" id="KW-0418">Kinase</keyword>
<dbReference type="EC" id="2.7.1.25" evidence="3"/>
<comment type="caution">
    <text evidence="3">The sequence shown here is derived from an EMBL/GenBank/DDBJ whole genome shotgun (WGS) entry which is preliminary data.</text>
</comment>
<dbReference type="OrthoDB" id="9804504at2"/>
<gene>
    <name evidence="3" type="ORF">D1Y85_12880</name>
</gene>
<sequence>MGRFILVDRFTHATDGSTPLDACEAHDPKGLYTQARRGEIPNMTGVNSPYEAPLALVSRMGDGVPVDEQVARVLRLPGERK</sequence>
<dbReference type="EMBL" id="RQIS01000008">
    <property type="protein sequence ID" value="RQH06072.1"/>
    <property type="molecule type" value="Genomic_DNA"/>
</dbReference>